<evidence type="ECO:0000256" key="5">
    <source>
        <dbReference type="ARBA" id="ARBA00022833"/>
    </source>
</evidence>
<dbReference type="GO" id="GO:0046872">
    <property type="term" value="F:metal ion binding"/>
    <property type="evidence" value="ECO:0007669"/>
    <property type="project" value="UniProtKB-KW"/>
</dbReference>
<dbReference type="NCBIfam" id="TIGR00181">
    <property type="entry name" value="pepF"/>
    <property type="match status" value="1"/>
</dbReference>
<dbReference type="GO" id="GO:0004222">
    <property type="term" value="F:metalloendopeptidase activity"/>
    <property type="evidence" value="ECO:0007669"/>
    <property type="project" value="InterPro"/>
</dbReference>
<evidence type="ECO:0000259" key="8">
    <source>
        <dbReference type="Pfam" id="PF08439"/>
    </source>
</evidence>
<evidence type="ECO:0000256" key="3">
    <source>
        <dbReference type="ARBA" id="ARBA00022723"/>
    </source>
</evidence>
<dbReference type="InterPro" id="IPR045090">
    <property type="entry name" value="Pept_M3A_M3B"/>
</dbReference>
<proteinExistence type="predicted"/>
<dbReference type="AlphaFoldDB" id="A0A644Y5Z7"/>
<accession>A0A644Y5Z7</accession>
<evidence type="ECO:0000256" key="6">
    <source>
        <dbReference type="ARBA" id="ARBA00023049"/>
    </source>
</evidence>
<sequence length="609" mass="69402">MSTTNTVPKHGSDVLRHDIPKTQKWHIEDIFANLLEWEETCKTLKNRLTDLSAFKGNLHETENLLNCLALRDELSQGIEKIYAYTRLQRDTDNADQNFQELVGIAENITADYYNAISFIEPEILAQKDLSFSALEKTNPEFRQYKHYLEDLIRKSPHVLPAREEEILSRSRLSTSAAENIFRILTGADISFASATDSKGSSHAVSEGSYLLNMTSRDRILRENTFKSLMGTYKQYRNTLAASLAGNCRSANFYATIHKHQDTLSAYLAEDNIPVSLYSNLINTIHSNLEPLHDYIALKKEKLSLSEFHAFDLYVSLAKENADTFSYTYPEACTIVQAALAPLGDSYCEKLSEGFSSGWIDIYENKGKRSGAYSWGIYGVHPFVLLNYQPRYNSVSTIAHEMGHAMHSYLSSKNQTYINSDYSIFCAEVASTTNEILLLEHMLKKANKDQKIYLLNQFLEAVRTTVYRQVQFAEFEKCIHEEIGAGKTLVAKNLEELWLTLNKNYYGEALTLDQELSAEWSRIPHFYTPFYVYKYATGYSAATTFADLILQNKPEAKEQYLQFLSSGGSDYSLSLLQKAGVDLNTPMPIEYTLKKFKEKLTELKVLLDEE</sequence>
<dbReference type="PANTHER" id="PTHR11804">
    <property type="entry name" value="PROTEASE M3 THIMET OLIGOPEPTIDASE-RELATED"/>
    <property type="match status" value="1"/>
</dbReference>
<keyword evidence="3" id="KW-0479">Metal-binding</keyword>
<feature type="domain" description="Peptidase M3A/M3B catalytic" evidence="7">
    <location>
        <begin position="213"/>
        <end position="590"/>
    </location>
</feature>
<dbReference type="GO" id="GO:0006518">
    <property type="term" value="P:peptide metabolic process"/>
    <property type="evidence" value="ECO:0007669"/>
    <property type="project" value="TreeGrafter"/>
</dbReference>
<evidence type="ECO:0000256" key="2">
    <source>
        <dbReference type="ARBA" id="ARBA00022670"/>
    </source>
</evidence>
<dbReference type="SUPFAM" id="SSF55486">
    <property type="entry name" value="Metalloproteases ('zincins'), catalytic domain"/>
    <property type="match status" value="1"/>
</dbReference>
<dbReference type="Gene3D" id="1.20.140.70">
    <property type="entry name" value="Oligopeptidase f, N-terminal domain"/>
    <property type="match status" value="1"/>
</dbReference>
<dbReference type="Gene3D" id="1.10.1370.20">
    <property type="entry name" value="Oligoendopeptidase f, C-terminal domain"/>
    <property type="match status" value="1"/>
</dbReference>
<keyword evidence="2" id="KW-0645">Protease</keyword>
<reference evidence="9" key="1">
    <citation type="submission" date="2019-08" db="EMBL/GenBank/DDBJ databases">
        <authorList>
            <person name="Kucharzyk K."/>
            <person name="Murdoch R.W."/>
            <person name="Higgins S."/>
            <person name="Loffler F."/>
        </authorList>
    </citation>
    <scope>NUCLEOTIDE SEQUENCE</scope>
</reference>
<evidence type="ECO:0000256" key="4">
    <source>
        <dbReference type="ARBA" id="ARBA00022801"/>
    </source>
</evidence>
<keyword evidence="4 9" id="KW-0378">Hydrolase</keyword>
<dbReference type="InterPro" id="IPR013647">
    <property type="entry name" value="OligopepF_N_dom"/>
</dbReference>
<name>A0A644Y5Z7_9ZZZZ</name>
<keyword evidence="6" id="KW-0482">Metalloprotease</keyword>
<organism evidence="9">
    <name type="scientific">bioreactor metagenome</name>
    <dbReference type="NCBI Taxonomy" id="1076179"/>
    <lineage>
        <taxon>unclassified sequences</taxon>
        <taxon>metagenomes</taxon>
        <taxon>ecological metagenomes</taxon>
    </lineage>
</organism>
<evidence type="ECO:0000313" key="9">
    <source>
        <dbReference type="EMBL" id="MPM23371.1"/>
    </source>
</evidence>
<evidence type="ECO:0000259" key="7">
    <source>
        <dbReference type="Pfam" id="PF01432"/>
    </source>
</evidence>
<gene>
    <name evidence="9" type="primary">pepF1_11</name>
    <name evidence="9" type="ORF">SDC9_69843</name>
</gene>
<comment type="cofactor">
    <cofactor evidence="1">
        <name>Zn(2+)</name>
        <dbReference type="ChEBI" id="CHEBI:29105"/>
    </cofactor>
</comment>
<dbReference type="GO" id="GO:0006508">
    <property type="term" value="P:proteolysis"/>
    <property type="evidence" value="ECO:0007669"/>
    <property type="project" value="UniProtKB-KW"/>
</dbReference>
<dbReference type="InterPro" id="IPR004438">
    <property type="entry name" value="Peptidase_M3B"/>
</dbReference>
<evidence type="ECO:0000256" key="1">
    <source>
        <dbReference type="ARBA" id="ARBA00001947"/>
    </source>
</evidence>
<protein>
    <submittedName>
        <fullName evidence="9">Oligoendopeptidase F, plasmid</fullName>
        <ecNumber evidence="9">3.4.24.-</ecNumber>
    </submittedName>
</protein>
<dbReference type="InterPro" id="IPR001567">
    <property type="entry name" value="Pept_M3A_M3B_dom"/>
</dbReference>
<keyword evidence="5" id="KW-0862">Zinc</keyword>
<dbReference type="Pfam" id="PF01432">
    <property type="entry name" value="Peptidase_M3"/>
    <property type="match status" value="1"/>
</dbReference>
<dbReference type="Pfam" id="PF08439">
    <property type="entry name" value="Peptidase_M3_N"/>
    <property type="match status" value="1"/>
</dbReference>
<dbReference type="CDD" id="cd09608">
    <property type="entry name" value="M3B_PepF"/>
    <property type="match status" value="1"/>
</dbReference>
<dbReference type="InterPro" id="IPR042088">
    <property type="entry name" value="OligoPept_F_C"/>
</dbReference>
<comment type="caution">
    <text evidence="9">The sequence shown here is derived from an EMBL/GenBank/DDBJ whole genome shotgun (WGS) entry which is preliminary data.</text>
</comment>
<dbReference type="EC" id="3.4.24.-" evidence="9"/>
<dbReference type="EMBL" id="VSSQ01004014">
    <property type="protein sequence ID" value="MPM23371.1"/>
    <property type="molecule type" value="Genomic_DNA"/>
</dbReference>
<dbReference type="PANTHER" id="PTHR11804:SF84">
    <property type="entry name" value="SACCHAROLYSIN"/>
    <property type="match status" value="1"/>
</dbReference>
<dbReference type="Gene3D" id="1.10.287.830">
    <property type="entry name" value="putative peptidase helix hairpin domain like"/>
    <property type="match status" value="1"/>
</dbReference>
<feature type="domain" description="Oligopeptidase F N-terminal" evidence="8">
    <location>
        <begin position="122"/>
        <end position="191"/>
    </location>
</feature>